<dbReference type="PANTHER" id="PTHR13061:SF29">
    <property type="entry name" value="GAMMA CARBONIC ANHYDRASE-LIKE 1, MITOCHONDRIAL-RELATED"/>
    <property type="match status" value="1"/>
</dbReference>
<dbReference type="CDD" id="cd04645">
    <property type="entry name" value="LbH_gamma_CA_like"/>
    <property type="match status" value="1"/>
</dbReference>
<dbReference type="Pfam" id="PF00132">
    <property type="entry name" value="Hexapep"/>
    <property type="match status" value="1"/>
</dbReference>
<dbReference type="RefSeq" id="WP_179775507.1">
    <property type="nucleotide sequence ID" value="NZ_JACCFK010000001.1"/>
</dbReference>
<keyword evidence="2" id="KW-1185">Reference proteome</keyword>
<gene>
    <name evidence="1" type="ORF">HNR02_004964</name>
</gene>
<evidence type="ECO:0000313" key="2">
    <source>
        <dbReference type="Proteomes" id="UP000549616"/>
    </source>
</evidence>
<reference evidence="1 2" key="1">
    <citation type="submission" date="2020-07" db="EMBL/GenBank/DDBJ databases">
        <title>Sequencing the genomes of 1000 actinobacteria strains.</title>
        <authorList>
            <person name="Klenk H.-P."/>
        </authorList>
    </citation>
    <scope>NUCLEOTIDE SEQUENCE [LARGE SCALE GENOMIC DNA]</scope>
    <source>
        <strain evidence="1 2">DSM 104006</strain>
    </source>
</reference>
<dbReference type="Proteomes" id="UP000549616">
    <property type="component" value="Unassembled WGS sequence"/>
</dbReference>
<dbReference type="InterPro" id="IPR050484">
    <property type="entry name" value="Transf_Hexapept/Carb_Anhydrase"/>
</dbReference>
<protein>
    <submittedName>
        <fullName evidence="1">Carbonic anhydrase/acetyltransferase-like protein (Isoleucine patch superfamily)</fullName>
    </submittedName>
</protein>
<dbReference type="PANTHER" id="PTHR13061">
    <property type="entry name" value="DYNACTIN SUBUNIT P25"/>
    <property type="match status" value="1"/>
</dbReference>
<dbReference type="EMBL" id="JACCFK010000001">
    <property type="protein sequence ID" value="NYI91641.1"/>
    <property type="molecule type" value="Genomic_DNA"/>
</dbReference>
<keyword evidence="1" id="KW-0808">Transferase</keyword>
<sequence length="171" mass="17495">MTASVVTIRGRTPRVCPTAWIAPSATVVGDVAVGPGTGVFYGAVLRADWETITVGAGSNIQDCAVVHADPGFPARVGNRVSVGHGAVLHGCRIEDGCLIGMNATVLNGAVVGAQSLVAANVLVPQGAVIPPRSLVVGVPGRVRRQLTEAEIEDCATTAARYQELLASYLAL</sequence>
<organism evidence="1 2">
    <name type="scientific">Amycolatopsis endophytica</name>
    <dbReference type="NCBI Taxonomy" id="860233"/>
    <lineage>
        <taxon>Bacteria</taxon>
        <taxon>Bacillati</taxon>
        <taxon>Actinomycetota</taxon>
        <taxon>Actinomycetes</taxon>
        <taxon>Pseudonocardiales</taxon>
        <taxon>Pseudonocardiaceae</taxon>
        <taxon>Amycolatopsis</taxon>
    </lineage>
</organism>
<name>A0A853BAC7_9PSEU</name>
<comment type="caution">
    <text evidence="1">The sequence shown here is derived from an EMBL/GenBank/DDBJ whole genome shotgun (WGS) entry which is preliminary data.</text>
</comment>
<dbReference type="InterPro" id="IPR047324">
    <property type="entry name" value="LbH_gamma_CA-like"/>
</dbReference>
<accession>A0A853BAC7</accession>
<dbReference type="SUPFAM" id="SSF51161">
    <property type="entry name" value="Trimeric LpxA-like enzymes"/>
    <property type="match status" value="1"/>
</dbReference>
<dbReference type="InterPro" id="IPR011004">
    <property type="entry name" value="Trimer_LpxA-like_sf"/>
</dbReference>
<dbReference type="AlphaFoldDB" id="A0A853BAC7"/>
<proteinExistence type="predicted"/>
<dbReference type="Gene3D" id="2.160.10.10">
    <property type="entry name" value="Hexapeptide repeat proteins"/>
    <property type="match status" value="1"/>
</dbReference>
<evidence type="ECO:0000313" key="1">
    <source>
        <dbReference type="EMBL" id="NYI91641.1"/>
    </source>
</evidence>
<dbReference type="InterPro" id="IPR001451">
    <property type="entry name" value="Hexapep"/>
</dbReference>
<dbReference type="GO" id="GO:0016740">
    <property type="term" value="F:transferase activity"/>
    <property type="evidence" value="ECO:0007669"/>
    <property type="project" value="UniProtKB-KW"/>
</dbReference>